<evidence type="ECO:0000313" key="3">
    <source>
        <dbReference type="Proteomes" id="UP001236014"/>
    </source>
</evidence>
<dbReference type="KEGG" id="acab:QRX50_36675"/>
<gene>
    <name evidence="2" type="ORF">QRX50_36675</name>
</gene>
<keyword evidence="3" id="KW-1185">Reference proteome</keyword>
<dbReference type="Proteomes" id="UP001236014">
    <property type="component" value="Chromosome"/>
</dbReference>
<dbReference type="RefSeq" id="WP_285967664.1">
    <property type="nucleotide sequence ID" value="NZ_CP127294.1"/>
</dbReference>
<reference evidence="2 3" key="1">
    <citation type="submission" date="2023-06" db="EMBL/GenBank/DDBJ databases">
        <authorList>
            <person name="Oyuntsetseg B."/>
            <person name="Kim S.B."/>
        </authorList>
    </citation>
    <scope>NUCLEOTIDE SEQUENCE [LARGE SCALE GENOMIC DNA]</scope>
    <source>
        <strain evidence="2 3">2-15</strain>
    </source>
</reference>
<dbReference type="EMBL" id="CP127294">
    <property type="protein sequence ID" value="WIX76917.1"/>
    <property type="molecule type" value="Genomic_DNA"/>
</dbReference>
<evidence type="ECO:0000313" key="2">
    <source>
        <dbReference type="EMBL" id="WIX76917.1"/>
    </source>
</evidence>
<feature type="compositionally biased region" description="Low complexity" evidence="1">
    <location>
        <begin position="223"/>
        <end position="236"/>
    </location>
</feature>
<dbReference type="AlphaFoldDB" id="A0A9Y2MVN5"/>
<sequence length="236" mass="24275">MVVPLGADHAVRIHNTAGTPGVLIDYAGYFSPDGVGTYTAVAGGTRLLDTRDSASARHTPLGAREEFALQVRGNSGVPDNATAVAVNLTAEEVTVPTTIAAYPQTYPTSENSLFLNVGQKRSNVAIVRIGDDGKIRLRNSAGLTHVAVDLLGWFAPGNGAKYVPTLGAARVLDTRAGSGVPRASVGRGASVTRCLVLRSRNRLGGCPGAGRGPRADGAGHGTGAARQQRQADGGQR</sequence>
<accession>A0A9Y2MVN5</accession>
<feature type="region of interest" description="Disordered" evidence="1">
    <location>
        <begin position="205"/>
        <end position="236"/>
    </location>
</feature>
<organism evidence="2 3">
    <name type="scientific">Amycolatopsis carbonis</name>
    <dbReference type="NCBI Taxonomy" id="715471"/>
    <lineage>
        <taxon>Bacteria</taxon>
        <taxon>Bacillati</taxon>
        <taxon>Actinomycetota</taxon>
        <taxon>Actinomycetes</taxon>
        <taxon>Pseudonocardiales</taxon>
        <taxon>Pseudonocardiaceae</taxon>
        <taxon>Amycolatopsis</taxon>
    </lineage>
</organism>
<name>A0A9Y2MVN5_9PSEU</name>
<evidence type="ECO:0000256" key="1">
    <source>
        <dbReference type="SAM" id="MobiDB-lite"/>
    </source>
</evidence>
<protein>
    <submittedName>
        <fullName evidence="2">Uncharacterized protein</fullName>
    </submittedName>
</protein>
<proteinExistence type="predicted"/>